<protein>
    <submittedName>
        <fullName evidence="11">ABC transporter permease</fullName>
    </submittedName>
</protein>
<keyword evidence="6" id="KW-0653">Protein transport</keyword>
<evidence type="ECO:0000256" key="6">
    <source>
        <dbReference type="ARBA" id="ARBA00022927"/>
    </source>
</evidence>
<evidence type="ECO:0000256" key="3">
    <source>
        <dbReference type="ARBA" id="ARBA00022475"/>
    </source>
</evidence>
<keyword evidence="8 9" id="KW-0472">Membrane</keyword>
<comment type="caution">
    <text evidence="11">The sequence shown here is derived from an EMBL/GenBank/DDBJ whole genome shotgun (WGS) entry which is preliminary data.</text>
</comment>
<comment type="similarity">
    <text evidence="9">Belongs to the binding-protein-dependent transport system permease family.</text>
</comment>
<keyword evidence="4 9" id="KW-0812">Transmembrane</keyword>
<keyword evidence="3" id="KW-1003">Cell membrane</keyword>
<dbReference type="SUPFAM" id="SSF161098">
    <property type="entry name" value="MetI-like"/>
    <property type="match status" value="1"/>
</dbReference>
<accession>A0ABT2ZRP1</accession>
<organism evidence="11 12">
    <name type="scientific">Albidovulum litorale</name>
    <dbReference type="NCBI Taxonomy" id="2984134"/>
    <lineage>
        <taxon>Bacteria</taxon>
        <taxon>Pseudomonadati</taxon>
        <taxon>Pseudomonadota</taxon>
        <taxon>Alphaproteobacteria</taxon>
        <taxon>Rhodobacterales</taxon>
        <taxon>Paracoccaceae</taxon>
        <taxon>Albidovulum</taxon>
    </lineage>
</organism>
<evidence type="ECO:0000256" key="5">
    <source>
        <dbReference type="ARBA" id="ARBA00022856"/>
    </source>
</evidence>
<dbReference type="InterPro" id="IPR000515">
    <property type="entry name" value="MetI-like"/>
</dbReference>
<dbReference type="PROSITE" id="PS50928">
    <property type="entry name" value="ABC_TM1"/>
    <property type="match status" value="1"/>
</dbReference>
<feature type="transmembrane region" description="Helical" evidence="9">
    <location>
        <begin position="12"/>
        <end position="36"/>
    </location>
</feature>
<dbReference type="CDD" id="cd06261">
    <property type="entry name" value="TM_PBP2"/>
    <property type="match status" value="1"/>
</dbReference>
<evidence type="ECO:0000256" key="1">
    <source>
        <dbReference type="ARBA" id="ARBA00004651"/>
    </source>
</evidence>
<evidence type="ECO:0000256" key="4">
    <source>
        <dbReference type="ARBA" id="ARBA00022692"/>
    </source>
</evidence>
<name>A0ABT2ZRP1_9RHOB</name>
<dbReference type="PANTHER" id="PTHR43386">
    <property type="entry name" value="OLIGOPEPTIDE TRANSPORT SYSTEM PERMEASE PROTEIN APPC"/>
    <property type="match status" value="1"/>
</dbReference>
<dbReference type="RefSeq" id="WP_263740914.1">
    <property type="nucleotide sequence ID" value="NZ_JAOWKZ010000004.1"/>
</dbReference>
<evidence type="ECO:0000313" key="12">
    <source>
        <dbReference type="Proteomes" id="UP001652564"/>
    </source>
</evidence>
<keyword evidence="5" id="KW-0571">Peptide transport</keyword>
<gene>
    <name evidence="11" type="ORF">OEZ71_15370</name>
</gene>
<keyword evidence="12" id="KW-1185">Reference proteome</keyword>
<feature type="transmembrane region" description="Helical" evidence="9">
    <location>
        <begin position="132"/>
        <end position="155"/>
    </location>
</feature>
<sequence length="167" mass="17741">MGFDTVRAYPVIILALAIGPIFGGGMGVLLGLLIATSVPYYARVMRSSVIAQSSAEYVEALRAMGMGRARIVLRHILPNAIGPILIIASMDIPAYITAEAGISFLGVGVKAPATSWGLMLDQGFRYVGHTPWLVIAGGLPLILATLGFTFLGEALRDAFDPKLRRRG</sequence>
<evidence type="ECO:0000313" key="11">
    <source>
        <dbReference type="EMBL" id="MCV2873678.1"/>
    </source>
</evidence>
<evidence type="ECO:0000256" key="8">
    <source>
        <dbReference type="ARBA" id="ARBA00023136"/>
    </source>
</evidence>
<feature type="domain" description="ABC transmembrane type-1" evidence="10">
    <location>
        <begin position="1"/>
        <end position="152"/>
    </location>
</feature>
<reference evidence="11 12" key="1">
    <citation type="submission" date="2022-10" db="EMBL/GenBank/DDBJ databases">
        <title>Defluviimonas sp. nov., isolated from ocean surface sediments.</title>
        <authorList>
            <person name="He W."/>
            <person name="Wang L."/>
            <person name="Zhang D.-F."/>
        </authorList>
    </citation>
    <scope>NUCLEOTIDE SEQUENCE [LARGE SCALE GENOMIC DNA]</scope>
    <source>
        <strain evidence="11 12">WL0050</strain>
    </source>
</reference>
<dbReference type="InterPro" id="IPR035906">
    <property type="entry name" value="MetI-like_sf"/>
</dbReference>
<dbReference type="InterPro" id="IPR050366">
    <property type="entry name" value="BP-dependent_transpt_permease"/>
</dbReference>
<proteinExistence type="inferred from homology"/>
<evidence type="ECO:0000259" key="10">
    <source>
        <dbReference type="PROSITE" id="PS50928"/>
    </source>
</evidence>
<evidence type="ECO:0000256" key="9">
    <source>
        <dbReference type="RuleBase" id="RU363032"/>
    </source>
</evidence>
<comment type="subcellular location">
    <subcellularLocation>
        <location evidence="1 9">Cell membrane</location>
        <topology evidence="1 9">Multi-pass membrane protein</topology>
    </subcellularLocation>
</comment>
<keyword evidence="2 9" id="KW-0813">Transport</keyword>
<dbReference type="PANTHER" id="PTHR43386:SF1">
    <property type="entry name" value="D,D-DIPEPTIDE TRANSPORT SYSTEM PERMEASE PROTEIN DDPC-RELATED"/>
    <property type="match status" value="1"/>
</dbReference>
<evidence type="ECO:0000256" key="2">
    <source>
        <dbReference type="ARBA" id="ARBA00022448"/>
    </source>
</evidence>
<dbReference type="Gene3D" id="1.10.3720.10">
    <property type="entry name" value="MetI-like"/>
    <property type="match status" value="1"/>
</dbReference>
<feature type="transmembrane region" description="Helical" evidence="9">
    <location>
        <begin position="76"/>
        <end position="96"/>
    </location>
</feature>
<dbReference type="Proteomes" id="UP001652564">
    <property type="component" value="Unassembled WGS sequence"/>
</dbReference>
<dbReference type="Pfam" id="PF00528">
    <property type="entry name" value="BPD_transp_1"/>
    <property type="match status" value="1"/>
</dbReference>
<dbReference type="EMBL" id="JAOWKZ010000004">
    <property type="protein sequence ID" value="MCV2873678.1"/>
    <property type="molecule type" value="Genomic_DNA"/>
</dbReference>
<keyword evidence="7 9" id="KW-1133">Transmembrane helix</keyword>
<evidence type="ECO:0000256" key="7">
    <source>
        <dbReference type="ARBA" id="ARBA00022989"/>
    </source>
</evidence>